<reference evidence="1 2" key="1">
    <citation type="submission" date="2023-01" db="EMBL/GenBank/DDBJ databases">
        <authorList>
            <person name="Whitehead M."/>
        </authorList>
    </citation>
    <scope>NUCLEOTIDE SEQUENCE [LARGE SCALE GENOMIC DNA]</scope>
</reference>
<keyword evidence="2" id="KW-1185">Reference proteome</keyword>
<dbReference type="AlphaFoldDB" id="A0AAV0WL42"/>
<accession>A0AAV0WL42</accession>
<evidence type="ECO:0000313" key="2">
    <source>
        <dbReference type="Proteomes" id="UP001160148"/>
    </source>
</evidence>
<name>A0AAV0WL42_9HEMI</name>
<sequence>MSAAYYRLKKHRQKPSVEIEDELQVLTSRRDVPKFEQNQLDHSNLPIDETLSIHSLCPSQPTDTKNHDNDLLDCFEYIDTPQDFS</sequence>
<organism evidence="1 2">
    <name type="scientific">Macrosiphum euphorbiae</name>
    <name type="common">potato aphid</name>
    <dbReference type="NCBI Taxonomy" id="13131"/>
    <lineage>
        <taxon>Eukaryota</taxon>
        <taxon>Metazoa</taxon>
        <taxon>Ecdysozoa</taxon>
        <taxon>Arthropoda</taxon>
        <taxon>Hexapoda</taxon>
        <taxon>Insecta</taxon>
        <taxon>Pterygota</taxon>
        <taxon>Neoptera</taxon>
        <taxon>Paraneoptera</taxon>
        <taxon>Hemiptera</taxon>
        <taxon>Sternorrhyncha</taxon>
        <taxon>Aphidomorpha</taxon>
        <taxon>Aphidoidea</taxon>
        <taxon>Aphididae</taxon>
        <taxon>Macrosiphini</taxon>
        <taxon>Macrosiphum</taxon>
    </lineage>
</organism>
<gene>
    <name evidence="1" type="ORF">MEUPH1_LOCUS12168</name>
</gene>
<protein>
    <submittedName>
        <fullName evidence="1">Uncharacterized protein</fullName>
    </submittedName>
</protein>
<dbReference type="Proteomes" id="UP001160148">
    <property type="component" value="Unassembled WGS sequence"/>
</dbReference>
<comment type="caution">
    <text evidence="1">The sequence shown here is derived from an EMBL/GenBank/DDBJ whole genome shotgun (WGS) entry which is preliminary data.</text>
</comment>
<evidence type="ECO:0000313" key="1">
    <source>
        <dbReference type="EMBL" id="CAI6356436.1"/>
    </source>
</evidence>
<proteinExistence type="predicted"/>
<dbReference type="EMBL" id="CARXXK010000002">
    <property type="protein sequence ID" value="CAI6356436.1"/>
    <property type="molecule type" value="Genomic_DNA"/>
</dbReference>